<keyword evidence="3" id="KW-0408">Iron</keyword>
<dbReference type="PANTHER" id="PTHR11228:SF7">
    <property type="entry name" value="PQQA PEPTIDE CYCLASE"/>
    <property type="match status" value="1"/>
</dbReference>
<dbReference type="GO" id="GO:0051536">
    <property type="term" value="F:iron-sulfur cluster binding"/>
    <property type="evidence" value="ECO:0007669"/>
    <property type="project" value="UniProtKB-KW"/>
</dbReference>
<organism evidence="6 7">
    <name type="scientific">Prauserella flavalba</name>
    <dbReference type="NCBI Taxonomy" id="1477506"/>
    <lineage>
        <taxon>Bacteria</taxon>
        <taxon>Bacillati</taxon>
        <taxon>Actinomycetota</taxon>
        <taxon>Actinomycetes</taxon>
        <taxon>Pseudonocardiales</taxon>
        <taxon>Pseudonocardiaceae</taxon>
        <taxon>Prauserella</taxon>
    </lineage>
</organism>
<dbReference type="InterPro" id="IPR007197">
    <property type="entry name" value="rSAM"/>
</dbReference>
<protein>
    <submittedName>
        <fullName evidence="6">Radical SAM protein</fullName>
    </submittedName>
</protein>
<dbReference type="PANTHER" id="PTHR11228">
    <property type="entry name" value="RADICAL SAM DOMAIN PROTEIN"/>
    <property type="match status" value="1"/>
</dbReference>
<dbReference type="SUPFAM" id="SSF102114">
    <property type="entry name" value="Radical SAM enzymes"/>
    <property type="match status" value="1"/>
</dbReference>
<dbReference type="PROSITE" id="PS51918">
    <property type="entry name" value="RADICAL_SAM"/>
    <property type="match status" value="1"/>
</dbReference>
<dbReference type="Pfam" id="PF04055">
    <property type="entry name" value="Radical_SAM"/>
    <property type="match status" value="1"/>
</dbReference>
<dbReference type="Proteomes" id="UP000247892">
    <property type="component" value="Unassembled WGS sequence"/>
</dbReference>
<dbReference type="GO" id="GO:0003824">
    <property type="term" value="F:catalytic activity"/>
    <property type="evidence" value="ECO:0007669"/>
    <property type="project" value="InterPro"/>
</dbReference>
<evidence type="ECO:0000313" key="7">
    <source>
        <dbReference type="Proteomes" id="UP000247892"/>
    </source>
</evidence>
<evidence type="ECO:0000313" key="6">
    <source>
        <dbReference type="EMBL" id="PXY17777.1"/>
    </source>
</evidence>
<dbReference type="EMBL" id="MASU01000024">
    <property type="protein sequence ID" value="PXY17777.1"/>
    <property type="molecule type" value="Genomic_DNA"/>
</dbReference>
<reference evidence="6 7" key="1">
    <citation type="submission" date="2016-07" db="EMBL/GenBank/DDBJ databases">
        <title>Draft genome sequence of Prauserella sp. YIM 121212, isolated from alkaline soil.</title>
        <authorList>
            <person name="Ruckert C."/>
            <person name="Albersmeier A."/>
            <person name="Jiang C.-L."/>
            <person name="Jiang Y."/>
            <person name="Kalinowski J."/>
            <person name="Schneider O."/>
            <person name="Winkler A."/>
            <person name="Zotchev S.B."/>
        </authorList>
    </citation>
    <scope>NUCLEOTIDE SEQUENCE [LARGE SCALE GENOMIC DNA]</scope>
    <source>
        <strain evidence="6 7">YIM 121212</strain>
    </source>
</reference>
<dbReference type="Pfam" id="PF13186">
    <property type="entry name" value="SPASM"/>
    <property type="match status" value="1"/>
</dbReference>
<keyword evidence="2" id="KW-0479">Metal-binding</keyword>
<keyword evidence="1" id="KW-0949">S-adenosyl-L-methionine</keyword>
<comment type="caution">
    <text evidence="6">The sequence shown here is derived from an EMBL/GenBank/DDBJ whole genome shotgun (WGS) entry which is preliminary data.</text>
</comment>
<dbReference type="InterPro" id="IPR013785">
    <property type="entry name" value="Aldolase_TIM"/>
</dbReference>
<dbReference type="CDD" id="cd21109">
    <property type="entry name" value="SPASM"/>
    <property type="match status" value="1"/>
</dbReference>
<sequence length="284" mass="29969">MEITGRCQLECTHCYAGSSPMGTHGTMTPDGWRGVLDQAAELGVTTVQLIGGEPTLHPALPELVHHALAHDVQVEVFTNLVHISDELWHVFSRPGVSLATSYYSDDPDRHAAITGRPSLARTRANISKALRSGIPLRAGLIDLADNQRVNEAAAELVNLGVPEIGRDRLRHVGRGGRGQPGTVGQLCGQCGRGSAAVAADGIVWPCVFSRWLPIGNVRESSLAAALTSEKAAHVSNELRTAFADRPATMCVPTMCDPQCGPSCSPACRPAGNCRPVGACAPDYG</sequence>
<dbReference type="GO" id="GO:0046872">
    <property type="term" value="F:metal ion binding"/>
    <property type="evidence" value="ECO:0007669"/>
    <property type="project" value="UniProtKB-KW"/>
</dbReference>
<gene>
    <name evidence="6" type="ORF">BA062_36895</name>
</gene>
<evidence type="ECO:0000256" key="3">
    <source>
        <dbReference type="ARBA" id="ARBA00023004"/>
    </source>
</evidence>
<dbReference type="InterPro" id="IPR023885">
    <property type="entry name" value="4Fe4S-binding_SPASM_dom"/>
</dbReference>
<accession>A0A318LFL6</accession>
<dbReference type="SFLD" id="SFLDS00029">
    <property type="entry name" value="Radical_SAM"/>
    <property type="match status" value="1"/>
</dbReference>
<dbReference type="Gene3D" id="3.20.20.70">
    <property type="entry name" value="Aldolase class I"/>
    <property type="match status" value="1"/>
</dbReference>
<feature type="domain" description="Radical SAM core" evidence="5">
    <location>
        <begin position="1"/>
        <end position="206"/>
    </location>
</feature>
<dbReference type="SFLD" id="SFLDG01386">
    <property type="entry name" value="main_SPASM_domain-containing"/>
    <property type="match status" value="1"/>
</dbReference>
<name>A0A318LFL6_9PSEU</name>
<dbReference type="InterPro" id="IPR050377">
    <property type="entry name" value="Radical_SAM_PqqE_MftC-like"/>
</dbReference>
<dbReference type="OrthoDB" id="9782387at2"/>
<dbReference type="CDD" id="cd01335">
    <property type="entry name" value="Radical_SAM"/>
    <property type="match status" value="1"/>
</dbReference>
<dbReference type="InterPro" id="IPR058240">
    <property type="entry name" value="rSAM_sf"/>
</dbReference>
<keyword evidence="4" id="KW-0411">Iron-sulfur</keyword>
<proteinExistence type="predicted"/>
<evidence type="ECO:0000259" key="5">
    <source>
        <dbReference type="PROSITE" id="PS51918"/>
    </source>
</evidence>
<dbReference type="SFLD" id="SFLDF00365">
    <property type="entry name" value="thuricin_CD_(TrnCD-like)"/>
    <property type="match status" value="1"/>
</dbReference>
<keyword evidence="7" id="KW-1185">Reference proteome</keyword>
<dbReference type="SFLD" id="SFLDG01067">
    <property type="entry name" value="SPASM/twitch_domain_containing"/>
    <property type="match status" value="1"/>
</dbReference>
<dbReference type="AlphaFoldDB" id="A0A318LFL6"/>
<evidence type="ECO:0000256" key="2">
    <source>
        <dbReference type="ARBA" id="ARBA00022723"/>
    </source>
</evidence>
<evidence type="ECO:0000256" key="1">
    <source>
        <dbReference type="ARBA" id="ARBA00022691"/>
    </source>
</evidence>
<evidence type="ECO:0000256" key="4">
    <source>
        <dbReference type="ARBA" id="ARBA00023014"/>
    </source>
</evidence>
<dbReference type="SFLD" id="SFLDG01216">
    <property type="entry name" value="thioether_bond_formation_requi"/>
    <property type="match status" value="1"/>
</dbReference>